<keyword evidence="3" id="KW-1185">Reference proteome</keyword>
<dbReference type="CDD" id="cd00037">
    <property type="entry name" value="CLECT"/>
    <property type="match status" value="2"/>
</dbReference>
<gene>
    <name evidence="4" type="primary">LOC106467464</name>
</gene>
<dbReference type="InterPro" id="IPR050111">
    <property type="entry name" value="C-type_lectin/snaclec_domain"/>
</dbReference>
<dbReference type="PROSITE" id="PS50041">
    <property type="entry name" value="C_TYPE_LECTIN_2"/>
    <property type="match status" value="1"/>
</dbReference>
<feature type="signal peptide" evidence="1">
    <location>
        <begin position="1"/>
        <end position="44"/>
    </location>
</feature>
<evidence type="ECO:0000313" key="4">
    <source>
        <dbReference type="RefSeq" id="XP_022251367.1"/>
    </source>
</evidence>
<accession>A0ABM1T661</accession>
<sequence length="293" mass="33651">MLFNREVVVELNISRERMRWKCTLMKPRAVCLLLMLFLKYSSQAELKTENKCAEGYTYYDTFCYKMTFTDILPWSEAAEVCQKEGAQLVNIDFSNEQEQTFLLSKLQGAHFTDYWIDLREVKTKGNWVYSDSSTLPADFMLWGEGEPNSKSNLQCARISTKFNLYIGDMDCSSSFHAICERSISYSLECLGGYAIEKLCYTFLDKGMTFGNAVLSCERYLSILAVVKNNQTLHVLQNLIKYRPPGGGLWTERTQTNTSEEICDYYIPGLKVLKTDQCGAKKGYICRYSLPIFS</sequence>
<reference evidence="4" key="1">
    <citation type="submission" date="2025-08" db="UniProtKB">
        <authorList>
            <consortium name="RefSeq"/>
        </authorList>
    </citation>
    <scope>IDENTIFICATION</scope>
    <source>
        <tissue evidence="4">Muscle</tissue>
    </source>
</reference>
<name>A0ABM1T661_LIMPO</name>
<dbReference type="RefSeq" id="XP_022251367.1">
    <property type="nucleotide sequence ID" value="XM_022395659.1"/>
</dbReference>
<feature type="chain" id="PRO_5046764740" evidence="1">
    <location>
        <begin position="45"/>
        <end position="293"/>
    </location>
</feature>
<dbReference type="InterPro" id="IPR016187">
    <property type="entry name" value="CTDL_fold"/>
</dbReference>
<feature type="non-terminal residue" evidence="4">
    <location>
        <position position="293"/>
    </location>
</feature>
<evidence type="ECO:0000259" key="2">
    <source>
        <dbReference type="PROSITE" id="PS50041"/>
    </source>
</evidence>
<keyword evidence="1" id="KW-0732">Signal</keyword>
<protein>
    <submittedName>
        <fullName evidence="4">C-type lectin lectoxin-Lio3-like</fullName>
    </submittedName>
</protein>
<dbReference type="Proteomes" id="UP000694941">
    <property type="component" value="Unplaced"/>
</dbReference>
<dbReference type="Gene3D" id="3.10.100.10">
    <property type="entry name" value="Mannose-Binding Protein A, subunit A"/>
    <property type="match status" value="2"/>
</dbReference>
<dbReference type="InterPro" id="IPR016186">
    <property type="entry name" value="C-type_lectin-like/link_sf"/>
</dbReference>
<dbReference type="PANTHER" id="PTHR22803">
    <property type="entry name" value="MANNOSE, PHOSPHOLIPASE, LECTIN RECEPTOR RELATED"/>
    <property type="match status" value="1"/>
</dbReference>
<evidence type="ECO:0000256" key="1">
    <source>
        <dbReference type="SAM" id="SignalP"/>
    </source>
</evidence>
<dbReference type="InterPro" id="IPR001304">
    <property type="entry name" value="C-type_lectin-like"/>
</dbReference>
<feature type="domain" description="C-type lectin" evidence="2">
    <location>
        <begin position="59"/>
        <end position="180"/>
    </location>
</feature>
<evidence type="ECO:0000313" key="3">
    <source>
        <dbReference type="Proteomes" id="UP000694941"/>
    </source>
</evidence>
<dbReference type="Pfam" id="PF00059">
    <property type="entry name" value="Lectin_C"/>
    <property type="match status" value="1"/>
</dbReference>
<dbReference type="GeneID" id="106467464"/>
<organism evidence="3 4">
    <name type="scientific">Limulus polyphemus</name>
    <name type="common">Atlantic horseshoe crab</name>
    <dbReference type="NCBI Taxonomy" id="6850"/>
    <lineage>
        <taxon>Eukaryota</taxon>
        <taxon>Metazoa</taxon>
        <taxon>Ecdysozoa</taxon>
        <taxon>Arthropoda</taxon>
        <taxon>Chelicerata</taxon>
        <taxon>Merostomata</taxon>
        <taxon>Xiphosura</taxon>
        <taxon>Limulidae</taxon>
        <taxon>Limulus</taxon>
    </lineage>
</organism>
<dbReference type="SMART" id="SM00034">
    <property type="entry name" value="CLECT"/>
    <property type="match status" value="1"/>
</dbReference>
<proteinExistence type="predicted"/>
<dbReference type="SUPFAM" id="SSF56436">
    <property type="entry name" value="C-type lectin-like"/>
    <property type="match status" value="2"/>
</dbReference>